<evidence type="ECO:0000256" key="1">
    <source>
        <dbReference type="SAM" id="MobiDB-lite"/>
    </source>
</evidence>
<evidence type="ECO:0000313" key="2">
    <source>
        <dbReference type="EMBL" id="ETW87173.1"/>
    </source>
</evidence>
<sequence length="274" mass="27472">MPVIKGGAVKVTLPLTVSEIETAEADESDDGGNVSEPGVGVEGDLESGEGDDEEAEVKGADEDPEVGVGRMKTADSGGDCDGLVPDVALPSSAAFAVCCEIVGPEAGLDSGELCVDVSGALVLTELGTVDVTEAGGTEEAVVPEDDPPSAGSFGVFGVGEGVGAEVVGTKLNDAVDSTAGDEDDPVDDGPAEVTSALSADAAAARDVELEEIAFAVLLGEDTGKIELLKEGTEDPTVLKGSADELPADTDVKTDVDREMSEAEADEEMESEAAL</sequence>
<dbReference type="KEGG" id="hir:HETIRDRAFT_424094"/>
<feature type="region of interest" description="Disordered" evidence="1">
    <location>
        <begin position="20"/>
        <end position="77"/>
    </location>
</feature>
<dbReference type="HOGENOM" id="CLU_1015845_0_0_1"/>
<dbReference type="Proteomes" id="UP000030671">
    <property type="component" value="Unassembled WGS sequence"/>
</dbReference>
<gene>
    <name evidence="2" type="ORF">HETIRDRAFT_424094</name>
</gene>
<reference evidence="2 3" key="1">
    <citation type="journal article" date="2012" name="New Phytol.">
        <title>Insight into trade-off between wood decay and parasitism from the genome of a fungal forest pathogen.</title>
        <authorList>
            <person name="Olson A."/>
            <person name="Aerts A."/>
            <person name="Asiegbu F."/>
            <person name="Belbahri L."/>
            <person name="Bouzid O."/>
            <person name="Broberg A."/>
            <person name="Canback B."/>
            <person name="Coutinho P.M."/>
            <person name="Cullen D."/>
            <person name="Dalman K."/>
            <person name="Deflorio G."/>
            <person name="van Diepen L.T."/>
            <person name="Dunand C."/>
            <person name="Duplessis S."/>
            <person name="Durling M."/>
            <person name="Gonthier P."/>
            <person name="Grimwood J."/>
            <person name="Fossdal C.G."/>
            <person name="Hansson D."/>
            <person name="Henrissat B."/>
            <person name="Hietala A."/>
            <person name="Himmelstrand K."/>
            <person name="Hoffmeister D."/>
            <person name="Hogberg N."/>
            <person name="James T.Y."/>
            <person name="Karlsson M."/>
            <person name="Kohler A."/>
            <person name="Kues U."/>
            <person name="Lee Y.H."/>
            <person name="Lin Y.C."/>
            <person name="Lind M."/>
            <person name="Lindquist E."/>
            <person name="Lombard V."/>
            <person name="Lucas S."/>
            <person name="Lunden K."/>
            <person name="Morin E."/>
            <person name="Murat C."/>
            <person name="Park J."/>
            <person name="Raffaello T."/>
            <person name="Rouze P."/>
            <person name="Salamov A."/>
            <person name="Schmutz J."/>
            <person name="Solheim H."/>
            <person name="Stahlberg J."/>
            <person name="Velez H."/>
            <person name="de Vries R.P."/>
            <person name="Wiebenga A."/>
            <person name="Woodward S."/>
            <person name="Yakovlev I."/>
            <person name="Garbelotto M."/>
            <person name="Martin F."/>
            <person name="Grigoriev I.V."/>
            <person name="Stenlid J."/>
        </authorList>
    </citation>
    <scope>NUCLEOTIDE SEQUENCE [LARGE SCALE GENOMIC DNA]</scope>
    <source>
        <strain evidence="2 3">TC 32-1</strain>
    </source>
</reference>
<dbReference type="AlphaFoldDB" id="W4KMV0"/>
<proteinExistence type="predicted"/>
<feature type="compositionally biased region" description="Acidic residues" evidence="1">
    <location>
        <begin position="261"/>
        <end position="274"/>
    </location>
</feature>
<dbReference type="EMBL" id="KI925454">
    <property type="protein sequence ID" value="ETW87173.1"/>
    <property type="molecule type" value="Genomic_DNA"/>
</dbReference>
<feature type="compositionally biased region" description="Acidic residues" evidence="1">
    <location>
        <begin position="43"/>
        <end position="55"/>
    </location>
</feature>
<keyword evidence="3" id="KW-1185">Reference proteome</keyword>
<dbReference type="RefSeq" id="XP_009541106.1">
    <property type="nucleotide sequence ID" value="XM_009542811.1"/>
</dbReference>
<feature type="compositionally biased region" description="Acidic residues" evidence="1">
    <location>
        <begin position="21"/>
        <end position="30"/>
    </location>
</feature>
<organism evidence="2 3">
    <name type="scientific">Heterobasidion irregulare (strain TC 32-1)</name>
    <dbReference type="NCBI Taxonomy" id="747525"/>
    <lineage>
        <taxon>Eukaryota</taxon>
        <taxon>Fungi</taxon>
        <taxon>Dikarya</taxon>
        <taxon>Basidiomycota</taxon>
        <taxon>Agaricomycotina</taxon>
        <taxon>Agaricomycetes</taxon>
        <taxon>Russulales</taxon>
        <taxon>Bondarzewiaceae</taxon>
        <taxon>Heterobasidion</taxon>
        <taxon>Heterobasidion annosum species complex</taxon>
    </lineage>
</organism>
<name>W4KMV0_HETIT</name>
<dbReference type="GeneID" id="20673951"/>
<accession>W4KMV0</accession>
<evidence type="ECO:0000313" key="3">
    <source>
        <dbReference type="Proteomes" id="UP000030671"/>
    </source>
</evidence>
<dbReference type="InParanoid" id="W4KMV0"/>
<feature type="region of interest" description="Disordered" evidence="1">
    <location>
        <begin position="229"/>
        <end position="274"/>
    </location>
</feature>
<protein>
    <submittedName>
        <fullName evidence="2">Uncharacterized protein</fullName>
    </submittedName>
</protein>
<feature type="compositionally biased region" description="Basic and acidic residues" evidence="1">
    <location>
        <begin position="249"/>
        <end position="260"/>
    </location>
</feature>